<evidence type="ECO:0000256" key="4">
    <source>
        <dbReference type="ARBA" id="ARBA00022692"/>
    </source>
</evidence>
<organism evidence="9 10">
    <name type="scientific">Albidiferax ferrireducens (strain ATCC BAA-621 / DSM 15236 / T118)</name>
    <name type="common">Rhodoferax ferrireducens</name>
    <dbReference type="NCBI Taxonomy" id="338969"/>
    <lineage>
        <taxon>Bacteria</taxon>
        <taxon>Pseudomonadati</taxon>
        <taxon>Pseudomonadota</taxon>
        <taxon>Betaproteobacteria</taxon>
        <taxon>Burkholderiales</taxon>
        <taxon>Comamonadaceae</taxon>
        <taxon>Rhodoferax</taxon>
    </lineage>
</organism>
<evidence type="ECO:0000256" key="3">
    <source>
        <dbReference type="ARBA" id="ARBA00022475"/>
    </source>
</evidence>
<feature type="transmembrane region" description="Helical" evidence="7">
    <location>
        <begin position="7"/>
        <end position="32"/>
    </location>
</feature>
<feature type="transmembrane region" description="Helical" evidence="7">
    <location>
        <begin position="44"/>
        <end position="64"/>
    </location>
</feature>
<dbReference type="OrthoDB" id="6900059at2"/>
<evidence type="ECO:0000256" key="6">
    <source>
        <dbReference type="ARBA" id="ARBA00023136"/>
    </source>
</evidence>
<evidence type="ECO:0000256" key="7">
    <source>
        <dbReference type="RuleBase" id="RU369079"/>
    </source>
</evidence>
<evidence type="ECO:0000259" key="8">
    <source>
        <dbReference type="Pfam" id="PF04290"/>
    </source>
</evidence>
<comment type="similarity">
    <text evidence="7">Belongs to the TRAP transporter small permease family.</text>
</comment>
<dbReference type="Proteomes" id="UP000008332">
    <property type="component" value="Chromosome"/>
</dbReference>
<dbReference type="GO" id="GO:0005886">
    <property type="term" value="C:plasma membrane"/>
    <property type="evidence" value="ECO:0007669"/>
    <property type="project" value="UniProtKB-SubCell"/>
</dbReference>
<dbReference type="eggNOG" id="COG3090">
    <property type="taxonomic scope" value="Bacteria"/>
</dbReference>
<protein>
    <recommendedName>
        <fullName evidence="7">TRAP transporter small permease protein</fullName>
    </recommendedName>
</protein>
<feature type="transmembrane region" description="Helical" evidence="7">
    <location>
        <begin position="85"/>
        <end position="107"/>
    </location>
</feature>
<keyword evidence="6 7" id="KW-0472">Membrane</keyword>
<comment type="function">
    <text evidence="7">Part of the tripartite ATP-independent periplasmic (TRAP) transport system.</text>
</comment>
<keyword evidence="10" id="KW-1185">Reference proteome</keyword>
<dbReference type="InterPro" id="IPR055348">
    <property type="entry name" value="DctQ"/>
</dbReference>
<proteinExistence type="inferred from homology"/>
<dbReference type="Pfam" id="PF04290">
    <property type="entry name" value="DctQ"/>
    <property type="match status" value="1"/>
</dbReference>
<comment type="subcellular location">
    <subcellularLocation>
        <location evidence="7">Cell inner membrane</location>
        <topology evidence="7">Multi-pass membrane protein</topology>
    </subcellularLocation>
    <subcellularLocation>
        <location evidence="1">Cell membrane</location>
        <topology evidence="1">Multi-pass membrane protein</topology>
    </subcellularLocation>
</comment>
<dbReference type="EMBL" id="CP000267">
    <property type="protein sequence ID" value="ABD70285.1"/>
    <property type="molecule type" value="Genomic_DNA"/>
</dbReference>
<reference evidence="10" key="1">
    <citation type="submission" date="2006-02" db="EMBL/GenBank/DDBJ databases">
        <title>Complete sequence of chromosome of Rhodoferax ferrireducens DSM 15236.</title>
        <authorList>
            <person name="Copeland A."/>
            <person name="Lucas S."/>
            <person name="Lapidus A."/>
            <person name="Barry K."/>
            <person name="Detter J.C."/>
            <person name="Glavina del Rio T."/>
            <person name="Hammon N."/>
            <person name="Israni S."/>
            <person name="Pitluck S."/>
            <person name="Brettin T."/>
            <person name="Bruce D."/>
            <person name="Han C."/>
            <person name="Tapia R."/>
            <person name="Gilna P."/>
            <person name="Kiss H."/>
            <person name="Schmutz J."/>
            <person name="Larimer F."/>
            <person name="Land M."/>
            <person name="Kyrpides N."/>
            <person name="Ivanova N."/>
            <person name="Richardson P."/>
        </authorList>
    </citation>
    <scope>NUCLEOTIDE SEQUENCE [LARGE SCALE GENOMIC DNA]</scope>
    <source>
        <strain evidence="10">ATCC BAA-621 / DSM 15236 / T118</strain>
    </source>
</reference>
<sequence length="160" mass="16691">MRLLASLARLCAILGGSLLTAITLLTCASLIGRNTLGLTLAGDFELTGVASGAALALFLPWCQWQRGNIAVDFFTAKASIKTTLLLDRLGALLLAGVMALLAWRTGVGALNALQSHSGTMLLDFPEWLVYASMVPPMALTALIALVQGFGGGTMRSEGQV</sequence>
<evidence type="ECO:0000313" key="10">
    <source>
        <dbReference type="Proteomes" id="UP000008332"/>
    </source>
</evidence>
<keyword evidence="5 7" id="KW-1133">Transmembrane helix</keyword>
<keyword evidence="2 7" id="KW-0813">Transport</keyword>
<evidence type="ECO:0000313" key="9">
    <source>
        <dbReference type="EMBL" id="ABD70285.1"/>
    </source>
</evidence>
<name>Q21VB8_ALBFT</name>
<gene>
    <name evidence="9" type="ordered locus">Rfer_2568</name>
</gene>
<evidence type="ECO:0000256" key="2">
    <source>
        <dbReference type="ARBA" id="ARBA00022448"/>
    </source>
</evidence>
<dbReference type="GO" id="GO:0022857">
    <property type="term" value="F:transmembrane transporter activity"/>
    <property type="evidence" value="ECO:0007669"/>
    <property type="project" value="UniProtKB-UniRule"/>
</dbReference>
<dbReference type="STRING" id="338969.Rfer_2568"/>
<evidence type="ECO:0000256" key="5">
    <source>
        <dbReference type="ARBA" id="ARBA00022989"/>
    </source>
</evidence>
<keyword evidence="3" id="KW-1003">Cell membrane</keyword>
<dbReference type="HOGENOM" id="CLU_086356_8_1_4"/>
<keyword evidence="7" id="KW-0997">Cell inner membrane</keyword>
<dbReference type="AlphaFoldDB" id="Q21VB8"/>
<keyword evidence="4 7" id="KW-0812">Transmembrane</keyword>
<accession>Q21VB8</accession>
<comment type="subunit">
    <text evidence="7">The complex comprises the extracytoplasmic solute receptor protein and the two transmembrane proteins.</text>
</comment>
<evidence type="ECO:0000256" key="1">
    <source>
        <dbReference type="ARBA" id="ARBA00004651"/>
    </source>
</evidence>
<feature type="domain" description="Tripartite ATP-independent periplasmic transporters DctQ component" evidence="8">
    <location>
        <begin position="22"/>
        <end position="147"/>
    </location>
</feature>
<feature type="transmembrane region" description="Helical" evidence="7">
    <location>
        <begin position="127"/>
        <end position="146"/>
    </location>
</feature>
<dbReference type="KEGG" id="rfr:Rfer_2568"/>
<dbReference type="RefSeq" id="WP_011464853.1">
    <property type="nucleotide sequence ID" value="NC_007908.1"/>
</dbReference>